<keyword evidence="3" id="KW-1185">Reference proteome</keyword>
<protein>
    <submittedName>
        <fullName evidence="2">Polysaccharide deacetylase</fullName>
    </submittedName>
</protein>
<feature type="signal peptide" evidence="1">
    <location>
        <begin position="1"/>
        <end position="20"/>
    </location>
</feature>
<comment type="caution">
    <text evidence="2">The sequence shown here is derived from an EMBL/GenBank/DDBJ whole genome shotgun (WGS) entry which is preliminary data.</text>
</comment>
<dbReference type="AlphaFoldDB" id="A0A2A2PL15"/>
<dbReference type="PROSITE" id="PS51257">
    <property type="entry name" value="PROKAR_LIPOPROTEIN"/>
    <property type="match status" value="1"/>
</dbReference>
<evidence type="ECO:0000256" key="1">
    <source>
        <dbReference type="SAM" id="SignalP"/>
    </source>
</evidence>
<feature type="chain" id="PRO_5013285434" evidence="1">
    <location>
        <begin position="21"/>
        <end position="167"/>
    </location>
</feature>
<evidence type="ECO:0000313" key="3">
    <source>
        <dbReference type="Proteomes" id="UP000217830"/>
    </source>
</evidence>
<accession>A0A2A2PL15</accession>
<evidence type="ECO:0000313" key="2">
    <source>
        <dbReference type="EMBL" id="PAW56073.1"/>
    </source>
</evidence>
<proteinExistence type="predicted"/>
<name>A0A2A2PL15_9PSED</name>
<organism evidence="2 3">
    <name type="scientific">Pseudomonas moraviensis</name>
    <dbReference type="NCBI Taxonomy" id="321662"/>
    <lineage>
        <taxon>Bacteria</taxon>
        <taxon>Pseudomonadati</taxon>
        <taxon>Pseudomonadota</taxon>
        <taxon>Gammaproteobacteria</taxon>
        <taxon>Pseudomonadales</taxon>
        <taxon>Pseudomonadaceae</taxon>
        <taxon>Pseudomonas</taxon>
    </lineage>
</organism>
<reference evidence="2 3" key="1">
    <citation type="submission" date="2017-08" db="EMBL/GenBank/DDBJ databases">
        <title>Draft Genome Sequence of Pseudomonas moraviensis TYU6, isolated from Taxus cuspidata by using PacBio Single-Molecule Real-Time Technology.</title>
        <authorList>
            <person name="Baek K.-H."/>
            <person name="Mishra A.K."/>
        </authorList>
    </citation>
    <scope>NUCLEOTIDE SEQUENCE [LARGE SCALE GENOMIC DNA]</scope>
    <source>
        <strain evidence="2 3">TYU6</strain>
    </source>
</reference>
<gene>
    <name evidence="2" type="ORF">CKQ80_12395</name>
</gene>
<dbReference type="RefSeq" id="WP_095667809.1">
    <property type="nucleotide sequence ID" value="NZ_NRSS01000001.1"/>
</dbReference>
<dbReference type="EMBL" id="NRST01000001">
    <property type="protein sequence ID" value="PAW56073.1"/>
    <property type="molecule type" value="Genomic_DNA"/>
</dbReference>
<dbReference type="Proteomes" id="UP000217830">
    <property type="component" value="Unassembled WGS sequence"/>
</dbReference>
<keyword evidence="1" id="KW-0732">Signal</keyword>
<sequence length="167" mass="18457">MRWLRIASILLLWTSGCRLAVSADAGNGWMFVDLQRTGWPDALSSQARIDTASRAEVLMFAKVLLASETLDAGALQRQLGVPHVRLKPIRQVRAGLWERLLGIYRNASQDCGEQLFCARVRSVADLRQLAAAFTGDISPAHAQWASKSQGVHEQELNAQLRVAVLRP</sequence>